<protein>
    <submittedName>
        <fullName evidence="1">Uncharacterized protein</fullName>
    </submittedName>
</protein>
<proteinExistence type="predicted"/>
<feature type="non-terminal residue" evidence="1">
    <location>
        <position position="79"/>
    </location>
</feature>
<sequence length="79" mass="8988">MDFSVAENSREIISQPTSIWIRYIATEIMKNIFIFDLPEGVLINQCKRSPKTTKVRNLWEALMIIGNLVGINSPLHSGQ</sequence>
<dbReference type="AlphaFoldDB" id="A0A383AA52"/>
<name>A0A383AA52_9ZZZZ</name>
<organism evidence="1">
    <name type="scientific">marine metagenome</name>
    <dbReference type="NCBI Taxonomy" id="408172"/>
    <lineage>
        <taxon>unclassified sequences</taxon>
        <taxon>metagenomes</taxon>
        <taxon>ecological metagenomes</taxon>
    </lineage>
</organism>
<evidence type="ECO:0000313" key="1">
    <source>
        <dbReference type="EMBL" id="SVE04470.1"/>
    </source>
</evidence>
<dbReference type="EMBL" id="UINC01190347">
    <property type="protein sequence ID" value="SVE04470.1"/>
    <property type="molecule type" value="Genomic_DNA"/>
</dbReference>
<reference evidence="1" key="1">
    <citation type="submission" date="2018-05" db="EMBL/GenBank/DDBJ databases">
        <authorList>
            <person name="Lanie J.A."/>
            <person name="Ng W.-L."/>
            <person name="Kazmierczak K.M."/>
            <person name="Andrzejewski T.M."/>
            <person name="Davidsen T.M."/>
            <person name="Wayne K.J."/>
            <person name="Tettelin H."/>
            <person name="Glass J.I."/>
            <person name="Rusch D."/>
            <person name="Podicherti R."/>
            <person name="Tsui H.-C.T."/>
            <person name="Winkler M.E."/>
        </authorList>
    </citation>
    <scope>NUCLEOTIDE SEQUENCE</scope>
</reference>
<gene>
    <name evidence="1" type="ORF">METZ01_LOCUS457324</name>
</gene>
<accession>A0A383AA52</accession>